<protein>
    <submittedName>
        <fullName evidence="13">Leucine-rich repeat-containing protein</fullName>
    </submittedName>
</protein>
<feature type="non-terminal residue" evidence="13">
    <location>
        <position position="354"/>
    </location>
</feature>
<keyword evidence="9" id="KW-0472">Membrane</keyword>
<comment type="subcellular location">
    <subcellularLocation>
        <location evidence="1">Cell membrane</location>
        <topology evidence="1">Single-pass type I membrane protein</topology>
    </subcellularLocation>
</comment>
<evidence type="ECO:0000259" key="12">
    <source>
        <dbReference type="Pfam" id="PF08263"/>
    </source>
</evidence>
<dbReference type="Gene3D" id="3.80.10.10">
    <property type="entry name" value="Ribonuclease Inhibitor"/>
    <property type="match status" value="2"/>
</dbReference>
<evidence type="ECO:0000256" key="3">
    <source>
        <dbReference type="ARBA" id="ARBA00022475"/>
    </source>
</evidence>
<comment type="similarity">
    <text evidence="2">Belongs to the RLP family.</text>
</comment>
<dbReference type="GO" id="GO:0051707">
    <property type="term" value="P:response to other organism"/>
    <property type="evidence" value="ECO:0007669"/>
    <property type="project" value="UniProtKB-ARBA"/>
</dbReference>
<keyword evidence="10" id="KW-0325">Glycoprotein</keyword>
<gene>
    <name evidence="13" type="ORF">Tci_486410</name>
</gene>
<evidence type="ECO:0000256" key="6">
    <source>
        <dbReference type="ARBA" id="ARBA00022729"/>
    </source>
</evidence>
<reference evidence="13" key="1">
    <citation type="journal article" date="2019" name="Sci. Rep.">
        <title>Draft genome of Tanacetum cinerariifolium, the natural source of mosquito coil.</title>
        <authorList>
            <person name="Yamashiro T."/>
            <person name="Shiraishi A."/>
            <person name="Satake H."/>
            <person name="Nakayama K."/>
        </authorList>
    </citation>
    <scope>NUCLEOTIDE SEQUENCE</scope>
</reference>
<dbReference type="SUPFAM" id="SSF52058">
    <property type="entry name" value="L domain-like"/>
    <property type="match status" value="1"/>
</dbReference>
<dbReference type="GO" id="GO:0005886">
    <property type="term" value="C:plasma membrane"/>
    <property type="evidence" value="ECO:0007669"/>
    <property type="project" value="UniProtKB-SubCell"/>
</dbReference>
<evidence type="ECO:0000256" key="7">
    <source>
        <dbReference type="ARBA" id="ARBA00022737"/>
    </source>
</evidence>
<dbReference type="Pfam" id="PF00560">
    <property type="entry name" value="LRR_1"/>
    <property type="match status" value="5"/>
</dbReference>
<comment type="caution">
    <text evidence="13">The sequence shown here is derived from an EMBL/GenBank/DDBJ whole genome shotgun (WGS) entry which is preliminary data.</text>
</comment>
<dbReference type="InterPro" id="IPR013210">
    <property type="entry name" value="LRR_N_plant-typ"/>
</dbReference>
<evidence type="ECO:0000256" key="10">
    <source>
        <dbReference type="ARBA" id="ARBA00023180"/>
    </source>
</evidence>
<evidence type="ECO:0000313" key="13">
    <source>
        <dbReference type="EMBL" id="GEZ14437.1"/>
    </source>
</evidence>
<evidence type="ECO:0000256" key="5">
    <source>
        <dbReference type="ARBA" id="ARBA00022692"/>
    </source>
</evidence>
<accession>A0A699I2Y3</accession>
<dbReference type="InterPro" id="IPR001611">
    <property type="entry name" value="Leu-rich_rpt"/>
</dbReference>
<evidence type="ECO:0000256" key="9">
    <source>
        <dbReference type="ARBA" id="ARBA00023136"/>
    </source>
</evidence>
<dbReference type="InterPro" id="IPR046956">
    <property type="entry name" value="RLP23-like"/>
</dbReference>
<feature type="domain" description="Leucine-rich repeat-containing N-terminal plant-type" evidence="12">
    <location>
        <begin position="49"/>
        <end position="69"/>
    </location>
</feature>
<dbReference type="AlphaFoldDB" id="A0A699I2Y3"/>
<keyword evidence="7" id="KW-0677">Repeat</keyword>
<evidence type="ECO:0000256" key="4">
    <source>
        <dbReference type="ARBA" id="ARBA00022614"/>
    </source>
</evidence>
<keyword evidence="6 11" id="KW-0732">Signal</keyword>
<keyword evidence="8" id="KW-1133">Transmembrane helix</keyword>
<evidence type="ECO:0000256" key="8">
    <source>
        <dbReference type="ARBA" id="ARBA00022989"/>
    </source>
</evidence>
<evidence type="ECO:0000256" key="2">
    <source>
        <dbReference type="ARBA" id="ARBA00009592"/>
    </source>
</evidence>
<name>A0A699I2Y3_TANCI</name>
<evidence type="ECO:0000256" key="11">
    <source>
        <dbReference type="SAM" id="SignalP"/>
    </source>
</evidence>
<evidence type="ECO:0000256" key="1">
    <source>
        <dbReference type="ARBA" id="ARBA00004251"/>
    </source>
</evidence>
<dbReference type="SMART" id="SM00369">
    <property type="entry name" value="LRR_TYP"/>
    <property type="match status" value="5"/>
</dbReference>
<dbReference type="PANTHER" id="PTHR48061">
    <property type="entry name" value="LEUCINE-RICH REPEAT RECEPTOR PROTEIN KINASE EMS1-LIKE-RELATED"/>
    <property type="match status" value="1"/>
</dbReference>
<keyword evidence="3" id="KW-1003">Cell membrane</keyword>
<dbReference type="GO" id="GO:0006952">
    <property type="term" value="P:defense response"/>
    <property type="evidence" value="ECO:0007669"/>
    <property type="project" value="UniProtKB-ARBA"/>
</dbReference>
<proteinExistence type="inferred from homology"/>
<dbReference type="InterPro" id="IPR003591">
    <property type="entry name" value="Leu-rich_rpt_typical-subtyp"/>
</dbReference>
<dbReference type="EMBL" id="BKCJ010245505">
    <property type="protein sequence ID" value="GEZ14437.1"/>
    <property type="molecule type" value="Genomic_DNA"/>
</dbReference>
<dbReference type="PANTHER" id="PTHR48061:SF2">
    <property type="entry name" value="RECEPTOR LIKE PROTEIN 30-LIKE"/>
    <property type="match status" value="1"/>
</dbReference>
<organism evidence="13">
    <name type="scientific">Tanacetum cinerariifolium</name>
    <name type="common">Dalmatian daisy</name>
    <name type="synonym">Chrysanthemum cinerariifolium</name>
    <dbReference type="NCBI Taxonomy" id="118510"/>
    <lineage>
        <taxon>Eukaryota</taxon>
        <taxon>Viridiplantae</taxon>
        <taxon>Streptophyta</taxon>
        <taxon>Embryophyta</taxon>
        <taxon>Tracheophyta</taxon>
        <taxon>Spermatophyta</taxon>
        <taxon>Magnoliopsida</taxon>
        <taxon>eudicotyledons</taxon>
        <taxon>Gunneridae</taxon>
        <taxon>Pentapetalae</taxon>
        <taxon>asterids</taxon>
        <taxon>campanulids</taxon>
        <taxon>Asterales</taxon>
        <taxon>Asteraceae</taxon>
        <taxon>Asteroideae</taxon>
        <taxon>Anthemideae</taxon>
        <taxon>Anthemidinae</taxon>
        <taxon>Tanacetum</taxon>
    </lineage>
</organism>
<feature type="chain" id="PRO_5025536076" evidence="11">
    <location>
        <begin position="26"/>
        <end position="354"/>
    </location>
</feature>
<dbReference type="Pfam" id="PF08263">
    <property type="entry name" value="LRRNT_2"/>
    <property type="match status" value="1"/>
</dbReference>
<keyword evidence="4" id="KW-0433">Leucine-rich repeat</keyword>
<dbReference type="InterPro" id="IPR032675">
    <property type="entry name" value="LRR_dom_sf"/>
</dbReference>
<sequence>MNRSGKSRNGSSLVILLSSLSWNSALNDSSMCAALSAASWMSLDCPDSYPIMMSWNTSIDCCNWKGVTCGDTTGDVVGLDVSCGRLQGTIHPNTSLFDLPHLQKLNLAFNYFTQQLPREIGRFSNSLTHLNLSTCWFSGQVPSDITLLHKLVSLDLSSNDYHNFTMRPHVFNNLLQNFTNLEQLSLEDVNISSVLPDRLNISSSSLKVLNLGNTRLQGKLPQYIFNLHSLETLDLSYNSFNLSSNNFSGEWELDTLLSSLKNLKILLLSYNGFSVTTNNANHYVNPGFINLGLASCKLKVFPNSLRNMKQLEGLDLSSNEIHGQIPHWAGEIGGNELYFLNLSHNFITGLPQFQ</sequence>
<feature type="signal peptide" evidence="11">
    <location>
        <begin position="1"/>
        <end position="25"/>
    </location>
</feature>
<keyword evidence="5" id="KW-0812">Transmembrane</keyword>